<dbReference type="PANTHER" id="PTHR13989:SF33">
    <property type="entry name" value="CST COMPLEX SUBUNIT STN1"/>
    <property type="match status" value="1"/>
</dbReference>
<comment type="caution">
    <text evidence="10">The sequence shown here is derived from an EMBL/GenBank/DDBJ whole genome shotgun (WGS) entry which is preliminary data.</text>
</comment>
<keyword evidence="5" id="KW-0779">Telomere</keyword>
<dbReference type="GO" id="GO:0003677">
    <property type="term" value="F:DNA binding"/>
    <property type="evidence" value="ECO:0007669"/>
    <property type="project" value="UniProtKB-KW"/>
</dbReference>
<gene>
    <name evidence="10" type="ORF">PM001_LOCUS22999</name>
</gene>
<evidence type="ECO:0000256" key="1">
    <source>
        <dbReference type="ARBA" id="ARBA00004123"/>
    </source>
</evidence>
<dbReference type="InterPro" id="IPR012340">
    <property type="entry name" value="NA-bd_OB-fold"/>
</dbReference>
<keyword evidence="6" id="KW-0238">DNA-binding</keyword>
<evidence type="ECO:0000256" key="2">
    <source>
        <dbReference type="ARBA" id="ARBA00004574"/>
    </source>
</evidence>
<dbReference type="Gene3D" id="2.40.50.140">
    <property type="entry name" value="Nucleic acid-binding proteins"/>
    <property type="match status" value="1"/>
</dbReference>
<keyword evidence="4" id="KW-0158">Chromosome</keyword>
<evidence type="ECO:0000313" key="10">
    <source>
        <dbReference type="EMBL" id="CAK7937849.1"/>
    </source>
</evidence>
<dbReference type="GO" id="GO:0005634">
    <property type="term" value="C:nucleus"/>
    <property type="evidence" value="ECO:0007669"/>
    <property type="project" value="UniProtKB-SubCell"/>
</dbReference>
<dbReference type="EMBL" id="CAKLBY020000228">
    <property type="protein sequence ID" value="CAK7937849.1"/>
    <property type="molecule type" value="Genomic_DNA"/>
</dbReference>
<evidence type="ECO:0000313" key="11">
    <source>
        <dbReference type="Proteomes" id="UP001162060"/>
    </source>
</evidence>
<reference evidence="10" key="1">
    <citation type="submission" date="2024-01" db="EMBL/GenBank/DDBJ databases">
        <authorList>
            <person name="Webb A."/>
        </authorList>
    </citation>
    <scope>NUCLEOTIDE SEQUENCE</scope>
    <source>
        <strain evidence="10">Pm1</strain>
    </source>
</reference>
<evidence type="ECO:0000256" key="9">
    <source>
        <dbReference type="SAM" id="MobiDB-lite"/>
    </source>
</evidence>
<feature type="region of interest" description="Disordered" evidence="9">
    <location>
        <begin position="1"/>
        <end position="32"/>
    </location>
</feature>
<evidence type="ECO:0000256" key="3">
    <source>
        <dbReference type="ARBA" id="ARBA00017411"/>
    </source>
</evidence>
<organism evidence="10 11">
    <name type="scientific">Peronospora matthiolae</name>
    <dbReference type="NCBI Taxonomy" id="2874970"/>
    <lineage>
        <taxon>Eukaryota</taxon>
        <taxon>Sar</taxon>
        <taxon>Stramenopiles</taxon>
        <taxon>Oomycota</taxon>
        <taxon>Peronosporomycetes</taxon>
        <taxon>Peronosporales</taxon>
        <taxon>Peronosporaceae</taxon>
        <taxon>Peronospora</taxon>
    </lineage>
</organism>
<dbReference type="GO" id="GO:0000781">
    <property type="term" value="C:chromosome, telomeric region"/>
    <property type="evidence" value="ECO:0007669"/>
    <property type="project" value="UniProtKB-SubCell"/>
</dbReference>
<evidence type="ECO:0000256" key="4">
    <source>
        <dbReference type="ARBA" id="ARBA00022454"/>
    </source>
</evidence>
<dbReference type="InterPro" id="IPR040260">
    <property type="entry name" value="RFA2-like"/>
</dbReference>
<evidence type="ECO:0000256" key="7">
    <source>
        <dbReference type="ARBA" id="ARBA00023242"/>
    </source>
</evidence>
<dbReference type="PANTHER" id="PTHR13989">
    <property type="entry name" value="REPLICATION PROTEIN A-RELATED"/>
    <property type="match status" value="1"/>
</dbReference>
<feature type="compositionally biased region" description="Basic and acidic residues" evidence="9">
    <location>
        <begin position="17"/>
        <end position="32"/>
    </location>
</feature>
<evidence type="ECO:0000256" key="8">
    <source>
        <dbReference type="ARBA" id="ARBA00030039"/>
    </source>
</evidence>
<protein>
    <recommendedName>
        <fullName evidence="3">CST complex subunit STN1</fullName>
    </recommendedName>
    <alternativeName>
        <fullName evidence="8">Suppressor of cdc thirteen homolog</fullName>
    </alternativeName>
</protein>
<dbReference type="AlphaFoldDB" id="A0AAV1USV8"/>
<sequence length="369" mass="41737">MNGGDRSPATKYTIDSSDTRNRSSKDTPNMHELGKDPLTWSFVKLLGVHVSRDLVEFGGLPASHAWRFKMSGLWRARLLTKAQCIGVVISTVERADRVEILIDDGTALVKTVLWGGNVCAPVALGDLVHVEGKLNMDKSWDAVDLGRARELRILRITPVDDPNAELLHWTQVMELEKRTEAHWEKIAAQAFFELSIAISTKQRFLSRSDRGSYDETLLELLEFILLQQTTSGSEEASMISFSTFISSPGPVAMVDKHGKTVDKNQRIRALQFSFRELHRAGLLFLEDDEADRHVLLSFEVALKPVLLQVIRDRSQGSSIVEIVDAILNQERFKCIPLHWIEKSLERLIVSQHVLQHEKSQLFYVSTKEL</sequence>
<comment type="subcellular location">
    <subcellularLocation>
        <location evidence="2">Chromosome</location>
        <location evidence="2">Telomere</location>
    </subcellularLocation>
    <subcellularLocation>
        <location evidence="1">Nucleus</location>
    </subcellularLocation>
</comment>
<dbReference type="Proteomes" id="UP001162060">
    <property type="component" value="Unassembled WGS sequence"/>
</dbReference>
<keyword evidence="7" id="KW-0539">Nucleus</keyword>
<evidence type="ECO:0000256" key="5">
    <source>
        <dbReference type="ARBA" id="ARBA00022895"/>
    </source>
</evidence>
<evidence type="ECO:0000256" key="6">
    <source>
        <dbReference type="ARBA" id="ARBA00023125"/>
    </source>
</evidence>
<name>A0AAV1USV8_9STRA</name>
<accession>A0AAV1USV8</accession>
<proteinExistence type="predicted"/>